<dbReference type="InterPro" id="IPR027443">
    <property type="entry name" value="IPNS-like_sf"/>
</dbReference>
<gene>
    <name evidence="2" type="ORF">METZ01_LOCUS259221</name>
</gene>
<dbReference type="AlphaFoldDB" id="A0A382J4R3"/>
<sequence>MDIKEAQRYLGEVDVEALGETILAQEPQAWTEQLIRQQTYEVHQDTESIVLLFCDESWPEGEIHREAGWDRLAEVAMPLIDHIIDTYYTTGGTLLRAMAAKLKAGGRISPHVDSLESFHMGHRIHVPITTNAAVRFMIEGKPYNFEVGKAYELNNQKTHSVMNMSKEDRISFIFDYVPPDLNENA</sequence>
<proteinExistence type="predicted"/>
<dbReference type="Gene3D" id="2.60.120.330">
    <property type="entry name" value="B-lactam Antibiotic, Isopenicillin N Synthase, Chain"/>
    <property type="match status" value="1"/>
</dbReference>
<accession>A0A382J4R3</accession>
<dbReference type="EMBL" id="UINC01071457">
    <property type="protein sequence ID" value="SVC06367.1"/>
    <property type="molecule type" value="Genomic_DNA"/>
</dbReference>
<dbReference type="Pfam" id="PF05118">
    <property type="entry name" value="Asp_Arg_Hydrox"/>
    <property type="match status" value="1"/>
</dbReference>
<dbReference type="SUPFAM" id="SSF51197">
    <property type="entry name" value="Clavaminate synthase-like"/>
    <property type="match status" value="1"/>
</dbReference>
<name>A0A382J4R3_9ZZZZ</name>
<dbReference type="InterPro" id="IPR007803">
    <property type="entry name" value="Asp/Arg/Pro-Hydrxlase"/>
</dbReference>
<feature type="domain" description="Aspartyl/asparaginy/proline hydroxylase" evidence="1">
    <location>
        <begin position="50"/>
        <end position="177"/>
    </location>
</feature>
<reference evidence="2" key="1">
    <citation type="submission" date="2018-05" db="EMBL/GenBank/DDBJ databases">
        <authorList>
            <person name="Lanie J.A."/>
            <person name="Ng W.-L."/>
            <person name="Kazmierczak K.M."/>
            <person name="Andrzejewski T.M."/>
            <person name="Davidsen T.M."/>
            <person name="Wayne K.J."/>
            <person name="Tettelin H."/>
            <person name="Glass J.I."/>
            <person name="Rusch D."/>
            <person name="Podicherti R."/>
            <person name="Tsui H.-C.T."/>
            <person name="Winkler M.E."/>
        </authorList>
    </citation>
    <scope>NUCLEOTIDE SEQUENCE</scope>
</reference>
<evidence type="ECO:0000313" key="2">
    <source>
        <dbReference type="EMBL" id="SVC06367.1"/>
    </source>
</evidence>
<evidence type="ECO:0000259" key="1">
    <source>
        <dbReference type="Pfam" id="PF05118"/>
    </source>
</evidence>
<protein>
    <recommendedName>
        <fullName evidence="1">Aspartyl/asparaginy/proline hydroxylase domain-containing protein</fullName>
    </recommendedName>
</protein>
<organism evidence="2">
    <name type="scientific">marine metagenome</name>
    <dbReference type="NCBI Taxonomy" id="408172"/>
    <lineage>
        <taxon>unclassified sequences</taxon>
        <taxon>metagenomes</taxon>
        <taxon>ecological metagenomes</taxon>
    </lineage>
</organism>